<comment type="caution">
    <text evidence="2">The sequence shown here is derived from an EMBL/GenBank/DDBJ whole genome shotgun (WGS) entry which is preliminary data.</text>
</comment>
<evidence type="ECO:0000313" key="3">
    <source>
        <dbReference type="Proteomes" id="UP000094849"/>
    </source>
</evidence>
<dbReference type="Proteomes" id="UP000094849">
    <property type="component" value="Unassembled WGS sequence"/>
</dbReference>
<name>A0A1E2UU62_9GAMM</name>
<reference evidence="2 3" key="1">
    <citation type="submission" date="2016-03" db="EMBL/GenBank/DDBJ databases">
        <title>Chemosynthetic sulphur-oxidizing symbionts of marine invertebrate animals are capable of nitrogen fixation.</title>
        <authorList>
            <person name="Petersen J.M."/>
            <person name="Kemper A."/>
            <person name="Gruber-Vodicka H."/>
            <person name="Cardini U."/>
            <person name="Geest Mvander."/>
            <person name="Kleiner M."/>
            <person name="Bulgheresi S."/>
            <person name="Fussmann M."/>
            <person name="Herbold C."/>
            <person name="Seah B.K.B."/>
            <person name="Antony C.Paul."/>
            <person name="Liu D."/>
            <person name="Belitz A."/>
            <person name="Weber M."/>
        </authorList>
    </citation>
    <scope>NUCLEOTIDE SEQUENCE [LARGE SCALE GENOMIC DNA]</scope>
    <source>
        <strain evidence="2">G_D</strain>
    </source>
</reference>
<protein>
    <recommendedName>
        <fullName evidence="4">Cytochrome C</fullName>
    </recommendedName>
</protein>
<gene>
    <name evidence="2" type="ORF">A3196_15005</name>
</gene>
<feature type="signal peptide" evidence="1">
    <location>
        <begin position="1"/>
        <end position="25"/>
    </location>
</feature>
<proteinExistence type="predicted"/>
<dbReference type="InterPro" id="IPR018588">
    <property type="entry name" value="Dihaem_cytochrome-c"/>
</dbReference>
<accession>A0A1E2UU62</accession>
<dbReference type="STRING" id="1818881.A3196_15005"/>
<dbReference type="AlphaFoldDB" id="A0A1E2UU62"/>
<sequence>MNMKKIWIASVFTSSLIFSIGVVLADRDEHEHEYEYQAEDGYLSRWYRSNSMQVDGKGSSRYREECGSCHFPFQPGFLPVASWRLVMSGLEEHFGENAELSDYERDFILNYLIQNAAESSNREISRKVVWSIRSKQPPIRITETDFFRHEHDQIAPRMLYNNGDKIQFSNCDSCHTRAMQGAFNEHEIKIPGFGRWDD</sequence>
<dbReference type="EMBL" id="LVJZ01000003">
    <property type="protein sequence ID" value="ODB97954.1"/>
    <property type="molecule type" value="Genomic_DNA"/>
</dbReference>
<keyword evidence="1" id="KW-0732">Signal</keyword>
<evidence type="ECO:0000313" key="2">
    <source>
        <dbReference type="EMBL" id="ODB97954.1"/>
    </source>
</evidence>
<evidence type="ECO:0000256" key="1">
    <source>
        <dbReference type="SAM" id="SignalP"/>
    </source>
</evidence>
<organism evidence="2 3">
    <name type="scientific">Candidatus Thiodiazotropha endoloripes</name>
    <dbReference type="NCBI Taxonomy" id="1818881"/>
    <lineage>
        <taxon>Bacteria</taxon>
        <taxon>Pseudomonadati</taxon>
        <taxon>Pseudomonadota</taxon>
        <taxon>Gammaproteobacteria</taxon>
        <taxon>Chromatiales</taxon>
        <taxon>Sedimenticolaceae</taxon>
        <taxon>Candidatus Thiodiazotropha</taxon>
    </lineage>
</organism>
<evidence type="ECO:0008006" key="4">
    <source>
        <dbReference type="Google" id="ProtNLM"/>
    </source>
</evidence>
<keyword evidence="3" id="KW-1185">Reference proteome</keyword>
<dbReference type="Pfam" id="PF09626">
    <property type="entry name" value="DHC"/>
    <property type="match status" value="1"/>
</dbReference>
<dbReference type="RefSeq" id="WP_069024672.1">
    <property type="nucleotide sequence ID" value="NZ_LVJZ01000003.1"/>
</dbReference>
<feature type="chain" id="PRO_5009119219" description="Cytochrome C" evidence="1">
    <location>
        <begin position="26"/>
        <end position="198"/>
    </location>
</feature>